<keyword evidence="1" id="KW-0472">Membrane</keyword>
<dbReference type="AGR" id="WB:WBGene00005464"/>
<dbReference type="PhylomeDB" id="O45761"/>
<dbReference type="AlphaFoldDB" id="O45761"/>
<organism evidence="2 3">
    <name type="scientific">Caenorhabditis elegans</name>
    <dbReference type="NCBI Taxonomy" id="6239"/>
    <lineage>
        <taxon>Eukaryota</taxon>
        <taxon>Metazoa</taxon>
        <taxon>Ecdysozoa</taxon>
        <taxon>Nematoda</taxon>
        <taxon>Chromadorea</taxon>
        <taxon>Rhabditida</taxon>
        <taxon>Rhabditina</taxon>
        <taxon>Rhabditomorpha</taxon>
        <taxon>Rhabditoidea</taxon>
        <taxon>Rhabditidae</taxon>
        <taxon>Peloderinae</taxon>
        <taxon>Caenorhabditis</taxon>
    </lineage>
</organism>
<dbReference type="InterPro" id="IPR053220">
    <property type="entry name" value="Nematode_rcpt-like_serp_H"/>
</dbReference>
<dbReference type="KEGG" id="cel:CELE_T06E6.7"/>
<evidence type="ECO:0000313" key="3">
    <source>
        <dbReference type="Proteomes" id="UP000001940"/>
    </source>
</evidence>
<dbReference type="SMR" id="O45761"/>
<dbReference type="eggNOG" id="ENOG502SY7B">
    <property type="taxonomic scope" value="Eukaryota"/>
</dbReference>
<feature type="transmembrane region" description="Helical" evidence="1">
    <location>
        <begin position="6"/>
        <end position="31"/>
    </location>
</feature>
<feature type="transmembrane region" description="Helical" evidence="1">
    <location>
        <begin position="182"/>
        <end position="203"/>
    </location>
</feature>
<keyword evidence="3" id="KW-1185">Reference proteome</keyword>
<dbReference type="STRING" id="6239.T06E6.7.1"/>
<dbReference type="PIR" id="T24601">
    <property type="entry name" value="T24601"/>
</dbReference>
<dbReference type="InterPro" id="IPR019422">
    <property type="entry name" value="7TM_GPCR_serpentine_rcpt_Srh"/>
</dbReference>
<sequence length="334" mass="39064">MEAPHIFVHYVHAIIFVSLPVQLFSIYCILFETPKTMKSVKWSLLNARIWTVILDLSLTVLTIPFVIFPAIAGTPLGILTTWFGISTPFQIYFVMSTFFIVMVSHLMIMENRYYQLFAEDTEWRHFRVPVIFFNFLITSTYMIPFMLRAPDQDEGIEIVYQKVPSLSSEIKNMKLFVLATDYNLFVVELVFMGAFLIFEMFSLTMLNRWNFKMTSTKCNLSRQTMMIQRKFLITIYTQFGVFSITCFVPYLYIVISCYLNYHNQSANNYTIVSFSFHGITSSMILLWTYNPYTKVVNAIFYRILTLLHCQPHLEVQSSISFKSTMPTTVLNHCS</sequence>
<dbReference type="Pfam" id="PF10318">
    <property type="entry name" value="7TM_GPCR_Srh"/>
    <property type="match status" value="1"/>
</dbReference>
<keyword evidence="2" id="KW-0675">Receptor</keyword>
<proteinExistence type="predicted"/>
<name>O45761_CAEEL</name>
<keyword evidence="1" id="KW-1133">Transmembrane helix</keyword>
<keyword evidence="1" id="KW-0812">Transmembrane</keyword>
<dbReference type="PaxDb" id="6239-T06E6.7"/>
<feature type="transmembrane region" description="Helical" evidence="1">
    <location>
        <begin position="52"/>
        <end position="71"/>
    </location>
</feature>
<feature type="transmembrane region" description="Helical" evidence="1">
    <location>
        <begin position="128"/>
        <end position="147"/>
    </location>
</feature>
<evidence type="ECO:0000313" key="2">
    <source>
        <dbReference type="EMBL" id="CAB03316.2"/>
    </source>
</evidence>
<dbReference type="GeneID" id="188186"/>
<feature type="transmembrane region" description="Helical" evidence="1">
    <location>
        <begin position="231"/>
        <end position="255"/>
    </location>
</feature>
<dbReference type="InParanoid" id="O45761"/>
<evidence type="ECO:0000256" key="1">
    <source>
        <dbReference type="SAM" id="Phobius"/>
    </source>
</evidence>
<feature type="transmembrane region" description="Helical" evidence="1">
    <location>
        <begin position="267"/>
        <end position="289"/>
    </location>
</feature>
<dbReference type="PANTHER" id="PTHR22941:SF13">
    <property type="entry name" value="SERPENTINE RECEPTOR, CLASS H"/>
    <property type="match status" value="1"/>
</dbReference>
<dbReference type="FunCoup" id="O45761">
    <property type="interactions" value="3"/>
</dbReference>
<dbReference type="PANTHER" id="PTHR22941">
    <property type="entry name" value="SERPENTINE RECEPTOR"/>
    <property type="match status" value="1"/>
</dbReference>
<dbReference type="Proteomes" id="UP000001940">
    <property type="component" value="Chromosome V"/>
</dbReference>
<reference evidence="2 3" key="1">
    <citation type="journal article" date="1998" name="Science">
        <title>Genome sequence of the nematode C. elegans: a platform for investigating biology.</title>
        <authorList>
            <consortium name="The C. elegans sequencing consortium"/>
            <person name="Sulson J.E."/>
            <person name="Waterston R."/>
        </authorList>
    </citation>
    <scope>NUCLEOTIDE SEQUENCE [LARGE SCALE GENOMIC DNA]</scope>
    <source>
        <strain evidence="2 3">Bristol N2</strain>
    </source>
</reference>
<dbReference type="EMBL" id="BX284605">
    <property type="protein sequence ID" value="CAB03316.2"/>
    <property type="molecule type" value="Genomic_DNA"/>
</dbReference>
<evidence type="ECO:0000313" key="4">
    <source>
        <dbReference type="WormBase" id="T06E6.7"/>
    </source>
</evidence>
<dbReference type="UCSC" id="T06E6.7">
    <property type="organism name" value="c. elegans"/>
</dbReference>
<dbReference type="CTD" id="188186"/>
<dbReference type="OrthoDB" id="5853735at2759"/>
<protein>
    <submittedName>
        <fullName evidence="2">Serpentine Receptor, class H</fullName>
    </submittedName>
</protein>
<dbReference type="HOGENOM" id="CLU_042960_1_1_1"/>
<feature type="transmembrane region" description="Helical" evidence="1">
    <location>
        <begin position="91"/>
        <end position="108"/>
    </location>
</feature>
<dbReference type="RefSeq" id="NP_506830.2">
    <property type="nucleotide sequence ID" value="NM_074429.2"/>
</dbReference>
<dbReference type="WormBase" id="T06E6.7">
    <property type="protein sequence ID" value="CE36014"/>
    <property type="gene ID" value="WBGene00005464"/>
    <property type="gene designation" value="srh-258"/>
</dbReference>
<gene>
    <name evidence="2 4" type="primary">srh-258</name>
    <name evidence="2" type="ORF">CELE_T06E6.7</name>
    <name evidence="4" type="ORF">T06E6.7</name>
</gene>
<accession>O45761</accession>